<dbReference type="SUPFAM" id="SSF141868">
    <property type="entry name" value="EAL domain-like"/>
    <property type="match status" value="1"/>
</dbReference>
<dbReference type="SUPFAM" id="SSF55073">
    <property type="entry name" value="Nucleotide cyclase"/>
    <property type="match status" value="1"/>
</dbReference>
<dbReference type="EMBL" id="JBHLXJ010000036">
    <property type="protein sequence ID" value="MFC0352146.1"/>
    <property type="molecule type" value="Genomic_DNA"/>
</dbReference>
<evidence type="ECO:0000256" key="1">
    <source>
        <dbReference type="SAM" id="Phobius"/>
    </source>
</evidence>
<keyword evidence="1" id="KW-0472">Membrane</keyword>
<dbReference type="PANTHER" id="PTHR44757:SF2">
    <property type="entry name" value="BIOFILM ARCHITECTURE MAINTENANCE PROTEIN MBAA"/>
    <property type="match status" value="1"/>
</dbReference>
<evidence type="ECO:0000259" key="3">
    <source>
        <dbReference type="PROSITE" id="PS50113"/>
    </source>
</evidence>
<keyword evidence="1" id="KW-0812">Transmembrane</keyword>
<dbReference type="PROSITE" id="PS50883">
    <property type="entry name" value="EAL"/>
    <property type="match status" value="1"/>
</dbReference>
<dbReference type="SMART" id="SM00052">
    <property type="entry name" value="EAL"/>
    <property type="match status" value="1"/>
</dbReference>
<feature type="domain" description="GGDEF" evidence="5">
    <location>
        <begin position="655"/>
        <end position="792"/>
    </location>
</feature>
<dbReference type="PROSITE" id="PS50113">
    <property type="entry name" value="PAC"/>
    <property type="match status" value="2"/>
</dbReference>
<dbReference type="PROSITE" id="PS50112">
    <property type="entry name" value="PAS"/>
    <property type="match status" value="1"/>
</dbReference>
<reference evidence="6 7" key="1">
    <citation type="submission" date="2024-09" db="EMBL/GenBank/DDBJ databases">
        <authorList>
            <person name="Sun Q."/>
            <person name="Mori K."/>
        </authorList>
    </citation>
    <scope>NUCLEOTIDE SEQUENCE [LARGE SCALE GENOMIC DNA]</scope>
    <source>
        <strain evidence="6 7">CCM 8677</strain>
    </source>
</reference>
<dbReference type="Pfam" id="PF13426">
    <property type="entry name" value="PAS_9"/>
    <property type="match status" value="1"/>
</dbReference>
<dbReference type="Gene3D" id="3.30.70.270">
    <property type="match status" value="1"/>
</dbReference>
<dbReference type="NCBIfam" id="TIGR00229">
    <property type="entry name" value="sensory_box"/>
    <property type="match status" value="1"/>
</dbReference>
<keyword evidence="1" id="KW-1133">Transmembrane helix</keyword>
<sequence>MKRLRCQTNSIKTRVTLSVLVIFILSLWFMAFYTSLTLRQDMEKLLGEQQTAKAAYLANTVNSDFVDRFNALSNAAAEITPELFQNPEQLQASLERNTLLQNLFNAGTFITRTDGTALASAPKSVDRLNLNYLDRDYIRTPIETGQQTVGKPVVGKRINALLFGMGVAIRDAKGQVIGSLAGVTNLSNKNFLDHISDMDSHRSENYQIIAPQHQAIVSTSDKNITFQAISLPRFETLLPNMHEPRFQYGIRTNAFGDEEFTAVKSISLPNWNLNISLPAKLAFEPINAMQRRIIFSAILLTLFAAGFTWWILKWQLSPIFTTIKTISYQIKHRQVLSRLPIIKNNEIGQLIGSFNNLIQKMELRDEALKESEARFRTLTEMSSDFYWESDHEHRFISRTFSHHQHLQFDDLASNLIGFPLWEVPNLDIEPTALDELTECLTKHLPFREIELSPKTTSLLPNKTDYLALSGDPVFNAEGKFQGYRGIAKNISLRKQAEAEFRLAASAFDVQESMLITDANGTILRVNKAFTKTMGYAPEEIIGKMPNHLKSGAQDEHFYQAMWKSIRDTGSWQGEIWDKHKDGEVLPYWLVISAVKNAEQKITHYIGAHYDLSERKLAAERINHLSYFDQLTDLPNRQLLIDRLKQNMANSSRNLNHCALLSIDIDLKGTNDLLGHEIGDQLIQQVASRLNRCVREGDTVARIGGDEFIVMLAGLSDNQAEAASHSEEMATRIRAALNEIYHFDNCSHHSTANIGLSVFQGHQFEVEDLLKQVNLAMERAKQEAKSGICFFDPAMEVAVMRRAAMENDLHIAIAEHQFQLYYQAQLLYTEPDNSRSNARLTGAEVLLRWQHPERGTISPAEFIPLAEETGLILALGEWVLEQACQQLALWQQSPDTEHLTLAVNVSAHQFRQKDFVHQTLSILNKTGANPYRLKLELTESLLVSEVEGVIEKMFELKANGISFALDDFGTGYSSLAYLKRLPLDQLKIDQSFVRDVLNDPNDAVIVKTIIGLGKSLGLGVIAEGVESALQKEFLLEAGCHAFQGYFFSKPLTLDGFEHLYRSQLTVF</sequence>
<dbReference type="NCBIfam" id="TIGR00254">
    <property type="entry name" value="GGDEF"/>
    <property type="match status" value="1"/>
</dbReference>
<dbReference type="CDD" id="cd01948">
    <property type="entry name" value="EAL"/>
    <property type="match status" value="1"/>
</dbReference>
<dbReference type="SMART" id="SM00086">
    <property type="entry name" value="PAC"/>
    <property type="match status" value="2"/>
</dbReference>
<feature type="transmembrane region" description="Helical" evidence="1">
    <location>
        <begin position="15"/>
        <end position="36"/>
    </location>
</feature>
<dbReference type="CDD" id="cd12914">
    <property type="entry name" value="PDC1_DGC_like"/>
    <property type="match status" value="1"/>
</dbReference>
<dbReference type="SMART" id="SM00267">
    <property type="entry name" value="GGDEF"/>
    <property type="match status" value="1"/>
</dbReference>
<dbReference type="InterPro" id="IPR043128">
    <property type="entry name" value="Rev_trsase/Diguanyl_cyclase"/>
</dbReference>
<organism evidence="6 7">
    <name type="scientific">Undibacterium danionis</name>
    <dbReference type="NCBI Taxonomy" id="1812100"/>
    <lineage>
        <taxon>Bacteria</taxon>
        <taxon>Pseudomonadati</taxon>
        <taxon>Pseudomonadota</taxon>
        <taxon>Betaproteobacteria</taxon>
        <taxon>Burkholderiales</taxon>
        <taxon>Oxalobacteraceae</taxon>
        <taxon>Undibacterium</taxon>
    </lineage>
</organism>
<evidence type="ECO:0000259" key="4">
    <source>
        <dbReference type="PROSITE" id="PS50883"/>
    </source>
</evidence>
<dbReference type="Gene3D" id="6.10.340.10">
    <property type="match status" value="1"/>
</dbReference>
<dbReference type="InterPro" id="IPR001633">
    <property type="entry name" value="EAL_dom"/>
</dbReference>
<dbReference type="PANTHER" id="PTHR44757">
    <property type="entry name" value="DIGUANYLATE CYCLASE DGCP"/>
    <property type="match status" value="1"/>
</dbReference>
<evidence type="ECO:0000259" key="2">
    <source>
        <dbReference type="PROSITE" id="PS50112"/>
    </source>
</evidence>
<feature type="transmembrane region" description="Helical" evidence="1">
    <location>
        <begin position="293"/>
        <end position="312"/>
    </location>
</feature>
<dbReference type="InterPro" id="IPR000700">
    <property type="entry name" value="PAS-assoc_C"/>
</dbReference>
<feature type="domain" description="EAL" evidence="4">
    <location>
        <begin position="801"/>
        <end position="1063"/>
    </location>
</feature>
<dbReference type="InterPro" id="IPR000014">
    <property type="entry name" value="PAS"/>
</dbReference>
<dbReference type="CDD" id="cd00130">
    <property type="entry name" value="PAS"/>
    <property type="match status" value="1"/>
</dbReference>
<dbReference type="InterPro" id="IPR001610">
    <property type="entry name" value="PAC"/>
</dbReference>
<dbReference type="Gene3D" id="3.20.20.450">
    <property type="entry name" value="EAL domain"/>
    <property type="match status" value="1"/>
</dbReference>
<dbReference type="RefSeq" id="WP_390214963.1">
    <property type="nucleotide sequence ID" value="NZ_JBHLXJ010000036.1"/>
</dbReference>
<proteinExistence type="predicted"/>
<protein>
    <submittedName>
        <fullName evidence="6">EAL domain-containing protein</fullName>
    </submittedName>
</protein>
<dbReference type="Pfam" id="PF00990">
    <property type="entry name" value="GGDEF"/>
    <property type="match status" value="1"/>
</dbReference>
<dbReference type="InterPro" id="IPR029787">
    <property type="entry name" value="Nucleotide_cyclase"/>
</dbReference>
<dbReference type="InterPro" id="IPR035965">
    <property type="entry name" value="PAS-like_dom_sf"/>
</dbReference>
<evidence type="ECO:0000313" key="7">
    <source>
        <dbReference type="Proteomes" id="UP001589844"/>
    </source>
</evidence>
<dbReference type="PROSITE" id="PS50887">
    <property type="entry name" value="GGDEF"/>
    <property type="match status" value="1"/>
</dbReference>
<dbReference type="Proteomes" id="UP001589844">
    <property type="component" value="Unassembled WGS sequence"/>
</dbReference>
<dbReference type="InterPro" id="IPR052155">
    <property type="entry name" value="Biofilm_reg_signaling"/>
</dbReference>
<feature type="domain" description="PAS" evidence="2">
    <location>
        <begin position="496"/>
        <end position="543"/>
    </location>
</feature>
<feature type="domain" description="PAC" evidence="3">
    <location>
        <begin position="447"/>
        <end position="502"/>
    </location>
</feature>
<comment type="caution">
    <text evidence="6">The sequence shown here is derived from an EMBL/GenBank/DDBJ whole genome shotgun (WGS) entry which is preliminary data.</text>
</comment>
<dbReference type="SMART" id="SM00091">
    <property type="entry name" value="PAS"/>
    <property type="match status" value="1"/>
</dbReference>
<dbReference type="CDD" id="cd01949">
    <property type="entry name" value="GGDEF"/>
    <property type="match status" value="1"/>
</dbReference>
<dbReference type="SUPFAM" id="SSF55785">
    <property type="entry name" value="PYP-like sensor domain (PAS domain)"/>
    <property type="match status" value="2"/>
</dbReference>
<gene>
    <name evidence="6" type="ORF">ACFFJH_20180</name>
</gene>
<keyword evidence="7" id="KW-1185">Reference proteome</keyword>
<evidence type="ECO:0000259" key="5">
    <source>
        <dbReference type="PROSITE" id="PS50887"/>
    </source>
</evidence>
<dbReference type="Gene3D" id="3.30.450.20">
    <property type="entry name" value="PAS domain"/>
    <property type="match status" value="3"/>
</dbReference>
<feature type="domain" description="PAC" evidence="3">
    <location>
        <begin position="571"/>
        <end position="623"/>
    </location>
</feature>
<dbReference type="InterPro" id="IPR035919">
    <property type="entry name" value="EAL_sf"/>
</dbReference>
<name>A0ABV6IJX7_9BURK</name>
<accession>A0ABV6IJX7</accession>
<evidence type="ECO:0000313" key="6">
    <source>
        <dbReference type="EMBL" id="MFC0352146.1"/>
    </source>
</evidence>
<dbReference type="Pfam" id="PF00563">
    <property type="entry name" value="EAL"/>
    <property type="match status" value="1"/>
</dbReference>
<dbReference type="InterPro" id="IPR000160">
    <property type="entry name" value="GGDEF_dom"/>
</dbReference>